<comment type="pathway">
    <text evidence="1 5">Amine and polyamine biosynthesis; creatine biosynthesis; creatine from L-arginine and glycine: step 1/2.</text>
</comment>
<keyword evidence="5" id="KW-0472">Membrane</keyword>
<comment type="subcellular location">
    <subcellularLocation>
        <location evidence="5">Mitochondrion inner membrane</location>
    </subcellularLocation>
</comment>
<organism evidence="6 7">
    <name type="scientific">Geodia barretti</name>
    <name type="common">Barrett's horny sponge</name>
    <dbReference type="NCBI Taxonomy" id="519541"/>
    <lineage>
        <taxon>Eukaryota</taxon>
        <taxon>Metazoa</taxon>
        <taxon>Porifera</taxon>
        <taxon>Demospongiae</taxon>
        <taxon>Heteroscleromorpha</taxon>
        <taxon>Tetractinellida</taxon>
        <taxon>Astrophorina</taxon>
        <taxon>Geodiidae</taxon>
        <taxon>Geodia</taxon>
    </lineage>
</organism>
<dbReference type="Gene3D" id="3.75.10.10">
    <property type="entry name" value="L-arginine/glycine Amidinotransferase, Chain A"/>
    <property type="match status" value="1"/>
</dbReference>
<dbReference type="CDD" id="cd21136">
    <property type="entry name" value="amidinotransferase_AGAT-like"/>
    <property type="match status" value="1"/>
</dbReference>
<comment type="caution">
    <text evidence="6">The sequence shown here is derived from an EMBL/GenBank/DDBJ whole genome shotgun (WGS) entry which is preliminary data.</text>
</comment>
<dbReference type="EC" id="2.1.4.1" evidence="5"/>
<keyword evidence="3 5" id="KW-0808">Transferase</keyword>
<dbReference type="SUPFAM" id="SSF55909">
    <property type="entry name" value="Pentein"/>
    <property type="match status" value="1"/>
</dbReference>
<evidence type="ECO:0000256" key="1">
    <source>
        <dbReference type="ARBA" id="ARBA00004858"/>
    </source>
</evidence>
<dbReference type="GO" id="GO:0015068">
    <property type="term" value="F:glycine amidinotransferase activity"/>
    <property type="evidence" value="ECO:0007669"/>
    <property type="project" value="UniProtKB-UniRule"/>
</dbReference>
<comment type="catalytic activity">
    <reaction evidence="5">
        <text>L-arginine + glycine = guanidinoacetate + L-ornithine</text>
        <dbReference type="Rhea" id="RHEA:13201"/>
        <dbReference type="ChEBI" id="CHEBI:32682"/>
        <dbReference type="ChEBI" id="CHEBI:46911"/>
        <dbReference type="ChEBI" id="CHEBI:57305"/>
        <dbReference type="ChEBI" id="CHEBI:57742"/>
        <dbReference type="EC" id="2.1.4.1"/>
    </reaction>
</comment>
<dbReference type="AlphaFoldDB" id="A0AA35SX57"/>
<feature type="active site" evidence="4">
    <location>
        <position position="232"/>
    </location>
</feature>
<keyword evidence="7" id="KW-1185">Reference proteome</keyword>
<evidence type="ECO:0000256" key="3">
    <source>
        <dbReference type="ARBA" id="ARBA00022679"/>
    </source>
</evidence>
<dbReference type="GO" id="GO:0006601">
    <property type="term" value="P:creatine biosynthetic process"/>
    <property type="evidence" value="ECO:0007669"/>
    <property type="project" value="UniProtKB-UniRule"/>
</dbReference>
<comment type="subunit">
    <text evidence="5">Homodimer.</text>
</comment>
<keyword evidence="5" id="KW-0999">Mitochondrion inner membrane</keyword>
<accession>A0AA35SX57</accession>
<feature type="active site" description="Amidino-cysteine intermediate" evidence="4">
    <location>
        <position position="336"/>
    </location>
</feature>
<reference evidence="6" key="1">
    <citation type="submission" date="2023-03" db="EMBL/GenBank/DDBJ databases">
        <authorList>
            <person name="Steffen K."/>
            <person name="Cardenas P."/>
        </authorList>
    </citation>
    <scope>NUCLEOTIDE SEQUENCE</scope>
</reference>
<evidence type="ECO:0000313" key="6">
    <source>
        <dbReference type="EMBL" id="CAI8037513.1"/>
    </source>
</evidence>
<protein>
    <recommendedName>
        <fullName evidence="5">Glycine amidinotransferase</fullName>
        <ecNumber evidence="5">2.1.4.1</ecNumber>
    </recommendedName>
    <alternativeName>
        <fullName evidence="5">L-arginine:glycine amidinotransferase</fullName>
    </alternativeName>
</protein>
<evidence type="ECO:0000256" key="4">
    <source>
        <dbReference type="PIRSR" id="PIRSR633195-1"/>
    </source>
</evidence>
<evidence type="ECO:0000256" key="2">
    <source>
        <dbReference type="ARBA" id="ARBA00006943"/>
    </source>
</evidence>
<dbReference type="GO" id="GO:0005758">
    <property type="term" value="C:mitochondrial intermembrane space"/>
    <property type="evidence" value="ECO:0007669"/>
    <property type="project" value="TreeGrafter"/>
</dbReference>
<gene>
    <name evidence="6" type="ORF">GBAR_LOCUS20979</name>
</gene>
<dbReference type="InterPro" id="IPR033195">
    <property type="entry name" value="AmidinoTrfase"/>
</dbReference>
<evidence type="ECO:0000313" key="7">
    <source>
        <dbReference type="Proteomes" id="UP001174909"/>
    </source>
</evidence>
<dbReference type="EMBL" id="CASHTH010002943">
    <property type="protein sequence ID" value="CAI8037513.1"/>
    <property type="molecule type" value="Genomic_DNA"/>
</dbReference>
<comment type="function">
    <text evidence="5">Catalyzes the biosynthesis of guanidinoacetate, the immediate precursor of creatine. Creatine plays a vital role in energy metabolism in muscle tissues. May play a role in embryonic and central nervous system development.</text>
</comment>
<comment type="similarity">
    <text evidence="2 5">Belongs to the amidinotransferase family.</text>
</comment>
<proteinExistence type="inferred from homology"/>
<keyword evidence="5" id="KW-0496">Mitochondrion</keyword>
<dbReference type="GO" id="GO:0005743">
    <property type="term" value="C:mitochondrial inner membrane"/>
    <property type="evidence" value="ECO:0007669"/>
    <property type="project" value="UniProtKB-SubCell"/>
</dbReference>
<name>A0AA35SX57_GEOBA</name>
<sequence length="351" mass="40562">MQEVIVGRVEGATVPKLTIEVQACIEKELWPFYRQFGGKPYQPDILQKAAAEIEELCRILEGEGVTVCRPDVVDFSKDYKTPDFEVPSGMYAAMPRDILMVVGNEIIETPMAWRSRFFEYTAYRSLLKEYFKRGAKWTTPPKPQMGEQLYDNSFFKEEYNGKYITTEFEPCFDAADFMRAGKDLFVQRSHVYILVEAHEIVTNMFGIQWMKRHLGDKYNIHVLSFDDKRPMHIDATFTMIGPGLIIANPDKPCHQLSMFEKAGWKIVEVPRSVVSDQPPWWMSSKWLSMNVLMLDPKRVLVSSIEIPTQKMFEKLGIECIKVDMSYANALGGGFHCYTTDVRRRGTLESYF</sequence>
<dbReference type="Proteomes" id="UP001174909">
    <property type="component" value="Unassembled WGS sequence"/>
</dbReference>
<evidence type="ECO:0000256" key="5">
    <source>
        <dbReference type="RuleBase" id="RU367092"/>
    </source>
</evidence>
<dbReference type="PANTHER" id="PTHR10488:SF1">
    <property type="entry name" value="GLYCINE AMIDINOTRANSFERASE, MITOCHONDRIAL"/>
    <property type="match status" value="1"/>
</dbReference>
<feature type="active site" evidence="4">
    <location>
        <position position="173"/>
    </location>
</feature>
<dbReference type="PANTHER" id="PTHR10488">
    <property type="entry name" value="GLYCINE AMIDINOTRANSFERASE, MITOCHONDRIAL"/>
    <property type="match status" value="1"/>
</dbReference>